<reference evidence="2 4" key="1">
    <citation type="journal article" date="2008" name="Science">
        <title>The Physcomitrella genome reveals evolutionary insights into the conquest of land by plants.</title>
        <authorList>
            <person name="Rensing S."/>
            <person name="Lang D."/>
            <person name="Zimmer A."/>
            <person name="Terry A."/>
            <person name="Salamov A."/>
            <person name="Shapiro H."/>
            <person name="Nishiyama T."/>
            <person name="Perroud P.-F."/>
            <person name="Lindquist E."/>
            <person name="Kamisugi Y."/>
            <person name="Tanahashi T."/>
            <person name="Sakakibara K."/>
            <person name="Fujita T."/>
            <person name="Oishi K."/>
            <person name="Shin-I T."/>
            <person name="Kuroki Y."/>
            <person name="Toyoda A."/>
            <person name="Suzuki Y."/>
            <person name="Hashimoto A."/>
            <person name="Yamaguchi K."/>
            <person name="Sugano A."/>
            <person name="Kohara Y."/>
            <person name="Fujiyama A."/>
            <person name="Anterola A."/>
            <person name="Aoki S."/>
            <person name="Ashton N."/>
            <person name="Barbazuk W.B."/>
            <person name="Barker E."/>
            <person name="Bennetzen J."/>
            <person name="Bezanilla M."/>
            <person name="Blankenship R."/>
            <person name="Cho S.H."/>
            <person name="Dutcher S."/>
            <person name="Estelle M."/>
            <person name="Fawcett J.A."/>
            <person name="Gundlach H."/>
            <person name="Hanada K."/>
            <person name="Heyl A."/>
            <person name="Hicks K.A."/>
            <person name="Hugh J."/>
            <person name="Lohr M."/>
            <person name="Mayer K."/>
            <person name="Melkozernov A."/>
            <person name="Murata T."/>
            <person name="Nelson D."/>
            <person name="Pils B."/>
            <person name="Prigge M."/>
            <person name="Reiss B."/>
            <person name="Renner T."/>
            <person name="Rombauts S."/>
            <person name="Rushton P."/>
            <person name="Sanderfoot A."/>
            <person name="Schween G."/>
            <person name="Shiu S.-H."/>
            <person name="Stueber K."/>
            <person name="Theodoulou F.L."/>
            <person name="Tu H."/>
            <person name="Van de Peer Y."/>
            <person name="Verrier P.J."/>
            <person name="Waters E."/>
            <person name="Wood A."/>
            <person name="Yang L."/>
            <person name="Cove D."/>
            <person name="Cuming A."/>
            <person name="Hasebe M."/>
            <person name="Lucas S."/>
            <person name="Mishler D.B."/>
            <person name="Reski R."/>
            <person name="Grigoriev I."/>
            <person name="Quatrano R.S."/>
            <person name="Boore J.L."/>
        </authorList>
    </citation>
    <scope>NUCLEOTIDE SEQUENCE [LARGE SCALE GENOMIC DNA]</scope>
    <source>
        <strain evidence="3 4">cv. Gransden 2004</strain>
    </source>
</reference>
<sequence length="191" mass="20591">MGPFQQWQPAVLLVAATLAVLFIGSATANGGSGSCAGVICPRPANGYSTCKYGECSCSCYEGFGDCNGKYYDGCETDLETVENCGKCGVECKPKYYEIASCEHGKCVYLDKCAVIRCGKYPNSSSKCYKGKCEITCNPGYADCNKDIEDGCEVCLYSDVKNCGECDNECKVYKKYGGKPVCREGKCVHGKY</sequence>
<dbReference type="RefSeq" id="XP_024402377.1">
    <property type="nucleotide sequence ID" value="XM_024546609.2"/>
</dbReference>
<protein>
    <recommendedName>
        <fullName evidence="5">EGF-like domain-containing protein</fullName>
    </recommendedName>
</protein>
<proteinExistence type="predicted"/>
<reference evidence="2 4" key="2">
    <citation type="journal article" date="2018" name="Plant J.">
        <title>The Physcomitrella patens chromosome-scale assembly reveals moss genome structure and evolution.</title>
        <authorList>
            <person name="Lang D."/>
            <person name="Ullrich K.K."/>
            <person name="Murat F."/>
            <person name="Fuchs J."/>
            <person name="Jenkins J."/>
            <person name="Haas F.B."/>
            <person name="Piednoel M."/>
            <person name="Gundlach H."/>
            <person name="Van Bel M."/>
            <person name="Meyberg R."/>
            <person name="Vives C."/>
            <person name="Morata J."/>
            <person name="Symeonidi A."/>
            <person name="Hiss M."/>
            <person name="Muchero W."/>
            <person name="Kamisugi Y."/>
            <person name="Saleh O."/>
            <person name="Blanc G."/>
            <person name="Decker E.L."/>
            <person name="van Gessel N."/>
            <person name="Grimwood J."/>
            <person name="Hayes R.D."/>
            <person name="Graham S.W."/>
            <person name="Gunter L.E."/>
            <person name="McDaniel S.F."/>
            <person name="Hoernstein S.N.W."/>
            <person name="Larsson A."/>
            <person name="Li F.W."/>
            <person name="Perroud P.F."/>
            <person name="Phillips J."/>
            <person name="Ranjan P."/>
            <person name="Rokshar D.S."/>
            <person name="Rothfels C.J."/>
            <person name="Schneider L."/>
            <person name="Shu S."/>
            <person name="Stevenson D.W."/>
            <person name="Thummler F."/>
            <person name="Tillich M."/>
            <person name="Villarreal Aguilar J.C."/>
            <person name="Widiez T."/>
            <person name="Wong G.K."/>
            <person name="Wymore A."/>
            <person name="Zhang Y."/>
            <person name="Zimmer A.D."/>
            <person name="Quatrano R.S."/>
            <person name="Mayer K.F.X."/>
            <person name="Goodstein D."/>
            <person name="Casacuberta J.M."/>
            <person name="Vandepoele K."/>
            <person name="Reski R."/>
            <person name="Cuming A.C."/>
            <person name="Tuskan G.A."/>
            <person name="Maumus F."/>
            <person name="Salse J."/>
            <person name="Schmutz J."/>
            <person name="Rensing S.A."/>
        </authorList>
    </citation>
    <scope>NUCLEOTIDE SEQUENCE [LARGE SCALE GENOMIC DNA]</scope>
    <source>
        <strain evidence="3 4">cv. Gransden 2004</strain>
    </source>
</reference>
<evidence type="ECO:0000313" key="3">
    <source>
        <dbReference type="EnsemblPlants" id="Pp3c18_6260V3.1"/>
    </source>
</evidence>
<dbReference type="Gramene" id="Pp3c18_6260V3.1">
    <property type="protein sequence ID" value="Pp3c18_6260V3.1"/>
    <property type="gene ID" value="Pp3c18_6260"/>
</dbReference>
<dbReference type="EnsemblPlants" id="Pp3c18_6260V3.2">
    <property type="protein sequence ID" value="Pp3c18_6260V3.2"/>
    <property type="gene ID" value="Pp3c18_6260"/>
</dbReference>
<keyword evidence="1" id="KW-0732">Signal</keyword>
<dbReference type="EnsemblPlants" id="Pp3c18_6260V3.1">
    <property type="protein sequence ID" value="Pp3c18_6260V3.1"/>
    <property type="gene ID" value="Pp3c18_6260"/>
</dbReference>
<dbReference type="Gramene" id="Pp3c18_6260V3.2">
    <property type="protein sequence ID" value="Pp3c18_6260V3.2"/>
    <property type="gene ID" value="Pp3c18_6260"/>
</dbReference>
<evidence type="ECO:0000256" key="1">
    <source>
        <dbReference type="SAM" id="SignalP"/>
    </source>
</evidence>
<dbReference type="AlphaFoldDB" id="A9T8U7"/>
<accession>A9T8U7</accession>
<keyword evidence="4" id="KW-1185">Reference proteome</keyword>
<reference evidence="3" key="3">
    <citation type="submission" date="2020-12" db="UniProtKB">
        <authorList>
            <consortium name="EnsemblPlants"/>
        </authorList>
    </citation>
    <scope>IDENTIFICATION</scope>
</reference>
<dbReference type="PaxDb" id="3218-PP1S185_54V6.1"/>
<dbReference type="EMBL" id="ABEU02000018">
    <property type="protein sequence ID" value="PNR34893.1"/>
    <property type="molecule type" value="Genomic_DNA"/>
</dbReference>
<evidence type="ECO:0000313" key="2">
    <source>
        <dbReference type="EMBL" id="PNR34893.1"/>
    </source>
</evidence>
<feature type="chain" id="PRO_5014298002" description="EGF-like domain-containing protein" evidence="1">
    <location>
        <begin position="29"/>
        <end position="191"/>
    </location>
</feature>
<organism evidence="2">
    <name type="scientific">Physcomitrium patens</name>
    <name type="common">Spreading-leaved earth moss</name>
    <name type="synonym">Physcomitrella patens</name>
    <dbReference type="NCBI Taxonomy" id="3218"/>
    <lineage>
        <taxon>Eukaryota</taxon>
        <taxon>Viridiplantae</taxon>
        <taxon>Streptophyta</taxon>
        <taxon>Embryophyta</taxon>
        <taxon>Bryophyta</taxon>
        <taxon>Bryophytina</taxon>
        <taxon>Bryopsida</taxon>
        <taxon>Funariidae</taxon>
        <taxon>Funariales</taxon>
        <taxon>Funariaceae</taxon>
        <taxon>Physcomitrium</taxon>
    </lineage>
</organism>
<gene>
    <name evidence="3" type="primary">LOC112295275</name>
    <name evidence="2" type="ORF">PHYPA_022791</name>
</gene>
<feature type="signal peptide" evidence="1">
    <location>
        <begin position="1"/>
        <end position="28"/>
    </location>
</feature>
<evidence type="ECO:0008006" key="5">
    <source>
        <dbReference type="Google" id="ProtNLM"/>
    </source>
</evidence>
<name>A9T8U7_PHYPA</name>
<dbReference type="GeneID" id="112295275"/>
<dbReference type="Proteomes" id="UP000006727">
    <property type="component" value="Chromosome 18"/>
</dbReference>
<evidence type="ECO:0000313" key="4">
    <source>
        <dbReference type="Proteomes" id="UP000006727"/>
    </source>
</evidence>
<dbReference type="HOGENOM" id="CLU_085207_0_0_1"/>